<evidence type="ECO:0000256" key="1">
    <source>
        <dbReference type="SAM" id="MobiDB-lite"/>
    </source>
</evidence>
<dbReference type="AlphaFoldDB" id="A0A1R3JJC1"/>
<organism evidence="2 3">
    <name type="scientific">Corchorus olitorius</name>
    <dbReference type="NCBI Taxonomy" id="93759"/>
    <lineage>
        <taxon>Eukaryota</taxon>
        <taxon>Viridiplantae</taxon>
        <taxon>Streptophyta</taxon>
        <taxon>Embryophyta</taxon>
        <taxon>Tracheophyta</taxon>
        <taxon>Spermatophyta</taxon>
        <taxon>Magnoliopsida</taxon>
        <taxon>eudicotyledons</taxon>
        <taxon>Gunneridae</taxon>
        <taxon>Pentapetalae</taxon>
        <taxon>rosids</taxon>
        <taxon>malvids</taxon>
        <taxon>Malvales</taxon>
        <taxon>Malvaceae</taxon>
        <taxon>Grewioideae</taxon>
        <taxon>Apeibeae</taxon>
        <taxon>Corchorus</taxon>
    </lineage>
</organism>
<feature type="compositionally biased region" description="Polar residues" evidence="1">
    <location>
        <begin position="78"/>
        <end position="90"/>
    </location>
</feature>
<keyword evidence="3" id="KW-1185">Reference proteome</keyword>
<reference evidence="3" key="1">
    <citation type="submission" date="2013-09" db="EMBL/GenBank/DDBJ databases">
        <title>Corchorus olitorius genome sequencing.</title>
        <authorList>
            <person name="Alam M."/>
            <person name="Haque M.S."/>
            <person name="Islam M.S."/>
            <person name="Emdad E.M."/>
            <person name="Islam M.M."/>
            <person name="Ahmed B."/>
            <person name="Halim A."/>
            <person name="Hossen Q.M.M."/>
            <person name="Hossain M.Z."/>
            <person name="Ahmed R."/>
            <person name="Khan M.M."/>
            <person name="Islam R."/>
            <person name="Rashid M.M."/>
            <person name="Khan S.A."/>
            <person name="Rahman M.S."/>
            <person name="Alam M."/>
            <person name="Yahiya A.S."/>
            <person name="Khan M.S."/>
            <person name="Azam M.S."/>
            <person name="Haque T."/>
            <person name="Lashkar M.Z.H."/>
            <person name="Akhand A.I."/>
            <person name="Morshed G."/>
            <person name="Roy S."/>
            <person name="Uddin K.S."/>
            <person name="Rabeya T."/>
            <person name="Hossain A.S."/>
            <person name="Chowdhury A."/>
            <person name="Snigdha A.R."/>
            <person name="Mortoza M.S."/>
            <person name="Matin S.A."/>
            <person name="Hoque S.M.E."/>
            <person name="Islam M.K."/>
            <person name="Roy D.K."/>
            <person name="Haider R."/>
            <person name="Moosa M.M."/>
            <person name="Elias S.M."/>
            <person name="Hasan A.M."/>
            <person name="Jahan S."/>
            <person name="Shafiuddin M."/>
            <person name="Mahmood N."/>
            <person name="Shommy N.S."/>
        </authorList>
    </citation>
    <scope>NUCLEOTIDE SEQUENCE [LARGE SCALE GENOMIC DNA]</scope>
    <source>
        <strain evidence="3">cv. O-4</strain>
    </source>
</reference>
<name>A0A1R3JJC1_9ROSI</name>
<dbReference type="Proteomes" id="UP000187203">
    <property type="component" value="Unassembled WGS sequence"/>
</dbReference>
<proteinExistence type="predicted"/>
<evidence type="ECO:0000313" key="3">
    <source>
        <dbReference type="Proteomes" id="UP000187203"/>
    </source>
</evidence>
<feature type="region of interest" description="Disordered" evidence="1">
    <location>
        <begin position="64"/>
        <end position="130"/>
    </location>
</feature>
<sequence length="130" mass="14387">MVTKVIKAALQPPKHQRFAMVEPPNSSIPFLETTRTKPPYQFEANTSKSLHPKQITTKCDKQPQDLAFLPDPHDPRRQTPSTNLNGTRLQARSLKLDEPGFLSGISNREDPNNTSGIDHTPDTEAASSTA</sequence>
<accession>A0A1R3JJC1</accession>
<protein>
    <submittedName>
        <fullName evidence="2">Uncharacterized protein</fullName>
    </submittedName>
</protein>
<comment type="caution">
    <text evidence="2">The sequence shown here is derived from an EMBL/GenBank/DDBJ whole genome shotgun (WGS) entry which is preliminary data.</text>
</comment>
<gene>
    <name evidence="2" type="ORF">COLO4_16128</name>
</gene>
<dbReference type="EMBL" id="AWUE01015926">
    <property type="protein sequence ID" value="OMO94956.1"/>
    <property type="molecule type" value="Genomic_DNA"/>
</dbReference>
<evidence type="ECO:0000313" key="2">
    <source>
        <dbReference type="EMBL" id="OMO94956.1"/>
    </source>
</evidence>